<proteinExistence type="predicted"/>
<dbReference type="Proteomes" id="UP001500416">
    <property type="component" value="Unassembled WGS sequence"/>
</dbReference>
<evidence type="ECO:0000313" key="2">
    <source>
        <dbReference type="EMBL" id="GAA0252372.1"/>
    </source>
</evidence>
<comment type="caution">
    <text evidence="2">The sequence shown here is derived from an EMBL/GenBank/DDBJ whole genome shotgun (WGS) entry which is preliminary data.</text>
</comment>
<feature type="compositionally biased region" description="Basic and acidic residues" evidence="1">
    <location>
        <begin position="1"/>
        <end position="14"/>
    </location>
</feature>
<dbReference type="EMBL" id="BAAABU010000020">
    <property type="protein sequence ID" value="GAA0252372.1"/>
    <property type="molecule type" value="Genomic_DNA"/>
</dbReference>
<keyword evidence="3" id="KW-1185">Reference proteome</keyword>
<protein>
    <submittedName>
        <fullName evidence="2">Uncharacterized protein</fullName>
    </submittedName>
</protein>
<sequence>MTRHPEASHAEAPHAETPQPGTARPEGERSAGPPAAEDGFTEGLRRGVDRTNSGVDGPAVTTANSFWVAGGQQVCPVCRHTFRVNDRVHVQHATADGAARVVHASEELPCHGDATAGQRDDPALATEFYAAIDRLDALNQVAQRLNPSSWMVANLPKRVRCAGCGHSLRPFEAVVLCPCDETAPKCKLPVHHDPARGLDCRDRWLLNKKLAHCPMSYRKR</sequence>
<reference evidence="2 3" key="1">
    <citation type="journal article" date="2019" name="Int. J. Syst. Evol. Microbiol.">
        <title>The Global Catalogue of Microorganisms (GCM) 10K type strain sequencing project: providing services to taxonomists for standard genome sequencing and annotation.</title>
        <authorList>
            <consortium name="The Broad Institute Genomics Platform"/>
            <consortium name="The Broad Institute Genome Sequencing Center for Infectious Disease"/>
            <person name="Wu L."/>
            <person name="Ma J."/>
        </authorList>
    </citation>
    <scope>NUCLEOTIDE SEQUENCE [LARGE SCALE GENOMIC DNA]</scope>
    <source>
        <strain evidence="2 3">JCM 3380</strain>
    </source>
</reference>
<accession>A0ABN0UJG1</accession>
<gene>
    <name evidence="2" type="ORF">GCM10010492_61120</name>
</gene>
<name>A0ABN0UJG1_9PSEU</name>
<organism evidence="2 3">
    <name type="scientific">Saccharothrix mutabilis subsp. mutabilis</name>
    <dbReference type="NCBI Taxonomy" id="66855"/>
    <lineage>
        <taxon>Bacteria</taxon>
        <taxon>Bacillati</taxon>
        <taxon>Actinomycetota</taxon>
        <taxon>Actinomycetes</taxon>
        <taxon>Pseudonocardiales</taxon>
        <taxon>Pseudonocardiaceae</taxon>
        <taxon>Saccharothrix</taxon>
    </lineage>
</organism>
<feature type="region of interest" description="Disordered" evidence="1">
    <location>
        <begin position="1"/>
        <end position="58"/>
    </location>
</feature>
<dbReference type="RefSeq" id="WP_343937408.1">
    <property type="nucleotide sequence ID" value="NZ_BAAABU010000020.1"/>
</dbReference>
<evidence type="ECO:0000256" key="1">
    <source>
        <dbReference type="SAM" id="MobiDB-lite"/>
    </source>
</evidence>
<evidence type="ECO:0000313" key="3">
    <source>
        <dbReference type="Proteomes" id="UP001500416"/>
    </source>
</evidence>